<keyword evidence="3" id="KW-0645">Protease</keyword>
<sequence>MGTVLLVSGTKGKRFALPNSKIHIHQPIGGVQGQASDIAIEAEEIIKTREALYKILANMTGKTLKQIEKDADRDKYFTAKEAQEYGIIDKVIKKR</sequence>
<proteinExistence type="inferred from homology"/>
<dbReference type="AlphaFoldDB" id="A0A101GYZ7"/>
<comment type="caution">
    <text evidence="3">The sequence shown here is derived from an EMBL/GenBank/DDBJ whole genome shotgun (WGS) entry which is preliminary data.</text>
</comment>
<dbReference type="SUPFAM" id="SSF52096">
    <property type="entry name" value="ClpP/crotonase"/>
    <property type="match status" value="1"/>
</dbReference>
<evidence type="ECO:0000256" key="1">
    <source>
        <dbReference type="ARBA" id="ARBA00007039"/>
    </source>
</evidence>
<organism evidence="3 4">
    <name type="scientific">candidate division WS6 bacterium 36_33</name>
    <dbReference type="NCBI Taxonomy" id="1641388"/>
    <lineage>
        <taxon>Bacteria</taxon>
        <taxon>Candidatus Dojkabacteria</taxon>
    </lineage>
</organism>
<dbReference type="GO" id="GO:0004176">
    <property type="term" value="F:ATP-dependent peptidase activity"/>
    <property type="evidence" value="ECO:0007669"/>
    <property type="project" value="InterPro"/>
</dbReference>
<dbReference type="InterPro" id="IPR023562">
    <property type="entry name" value="ClpP/TepA"/>
</dbReference>
<dbReference type="CDD" id="cd07017">
    <property type="entry name" value="S14_ClpP_2"/>
    <property type="match status" value="1"/>
</dbReference>
<dbReference type="GO" id="GO:0051117">
    <property type="term" value="F:ATPase binding"/>
    <property type="evidence" value="ECO:0007669"/>
    <property type="project" value="TreeGrafter"/>
</dbReference>
<dbReference type="InterPro" id="IPR001907">
    <property type="entry name" value="ClpP"/>
</dbReference>
<comment type="similarity">
    <text evidence="1 2">Belongs to the peptidase S14 family.</text>
</comment>
<dbReference type="EMBL" id="LGGI01000040">
    <property type="protein sequence ID" value="KUK67109.1"/>
    <property type="molecule type" value="Genomic_DNA"/>
</dbReference>
<accession>A0A101GYZ7</accession>
<evidence type="ECO:0000313" key="4">
    <source>
        <dbReference type="Proteomes" id="UP000053469"/>
    </source>
</evidence>
<dbReference type="Proteomes" id="UP000053469">
    <property type="component" value="Unassembled WGS sequence"/>
</dbReference>
<dbReference type="GO" id="GO:0006515">
    <property type="term" value="P:protein quality control for misfolded or incompletely synthesized proteins"/>
    <property type="evidence" value="ECO:0007669"/>
    <property type="project" value="TreeGrafter"/>
</dbReference>
<feature type="non-terminal residue" evidence="3">
    <location>
        <position position="1"/>
    </location>
</feature>
<dbReference type="InterPro" id="IPR029045">
    <property type="entry name" value="ClpP/crotonase-like_dom_sf"/>
</dbReference>
<evidence type="ECO:0000256" key="2">
    <source>
        <dbReference type="RuleBase" id="RU003567"/>
    </source>
</evidence>
<reference evidence="4" key="1">
    <citation type="journal article" date="2015" name="MBio">
        <title>Genome-Resolved Metagenomic Analysis Reveals Roles for Candidate Phyla and Other Microbial Community Members in Biogeochemical Transformations in Oil Reservoirs.</title>
        <authorList>
            <person name="Hu P."/>
            <person name="Tom L."/>
            <person name="Singh A."/>
            <person name="Thomas B.C."/>
            <person name="Baker B.J."/>
            <person name="Piceno Y.M."/>
            <person name="Andersen G.L."/>
            <person name="Banfield J.F."/>
        </authorList>
    </citation>
    <scope>NUCLEOTIDE SEQUENCE [LARGE SCALE GENOMIC DNA]</scope>
</reference>
<dbReference type="GO" id="GO:0009368">
    <property type="term" value="C:endopeptidase Clp complex"/>
    <property type="evidence" value="ECO:0007669"/>
    <property type="project" value="TreeGrafter"/>
</dbReference>
<dbReference type="GO" id="GO:0004252">
    <property type="term" value="F:serine-type endopeptidase activity"/>
    <property type="evidence" value="ECO:0007669"/>
    <property type="project" value="InterPro"/>
</dbReference>
<keyword evidence="3" id="KW-0378">Hydrolase</keyword>
<dbReference type="Gene3D" id="3.90.226.10">
    <property type="entry name" value="2-enoyl-CoA Hydratase, Chain A, domain 1"/>
    <property type="match status" value="1"/>
</dbReference>
<dbReference type="PRINTS" id="PR00127">
    <property type="entry name" value="CLPPROTEASEP"/>
</dbReference>
<dbReference type="PATRIC" id="fig|1641388.3.peg.309"/>
<protein>
    <recommendedName>
        <fullName evidence="2">ATP-dependent Clp protease proteolytic subunit</fullName>
    </recommendedName>
</protein>
<evidence type="ECO:0000313" key="3">
    <source>
        <dbReference type="EMBL" id="KUK67109.1"/>
    </source>
</evidence>
<dbReference type="PANTHER" id="PTHR10381">
    <property type="entry name" value="ATP-DEPENDENT CLP PROTEASE PROTEOLYTIC SUBUNIT"/>
    <property type="match status" value="1"/>
</dbReference>
<dbReference type="Pfam" id="PF00574">
    <property type="entry name" value="CLP_protease"/>
    <property type="match status" value="1"/>
</dbReference>
<gene>
    <name evidence="3" type="ORF">XD87_0328</name>
</gene>
<name>A0A101GYZ7_9BACT</name>
<dbReference type="PANTHER" id="PTHR10381:SF11">
    <property type="entry name" value="ATP-DEPENDENT CLP PROTEASE PROTEOLYTIC SUBUNIT, MITOCHONDRIAL"/>
    <property type="match status" value="1"/>
</dbReference>